<dbReference type="PANTHER" id="PTHR43005:SF1">
    <property type="entry name" value="SPERMIDINE_PUTRESCINE TRANSPORT SYSTEM PERMEASE PROTEIN"/>
    <property type="match status" value="1"/>
</dbReference>
<evidence type="ECO:0000313" key="9">
    <source>
        <dbReference type="EMBL" id="RIX98159.1"/>
    </source>
</evidence>
<dbReference type="RefSeq" id="WP_119541351.1">
    <property type="nucleotide sequence ID" value="NZ_QYRN01000011.1"/>
</dbReference>
<evidence type="ECO:0000313" key="10">
    <source>
        <dbReference type="Proteomes" id="UP000265750"/>
    </source>
</evidence>
<dbReference type="InterPro" id="IPR035906">
    <property type="entry name" value="MetI-like_sf"/>
</dbReference>
<feature type="transmembrane region" description="Helical" evidence="7">
    <location>
        <begin position="30"/>
        <end position="51"/>
    </location>
</feature>
<dbReference type="PANTHER" id="PTHR43005">
    <property type="entry name" value="BLR7065 PROTEIN"/>
    <property type="match status" value="1"/>
</dbReference>
<keyword evidence="3" id="KW-1003">Cell membrane</keyword>
<feature type="transmembrane region" description="Helical" evidence="7">
    <location>
        <begin position="178"/>
        <end position="203"/>
    </location>
</feature>
<feature type="domain" description="ABC transmembrane type-1" evidence="8">
    <location>
        <begin position="90"/>
        <end position="302"/>
    </location>
</feature>
<protein>
    <submittedName>
        <fullName evidence="9">Sugar ABC transporter permease</fullName>
    </submittedName>
</protein>
<dbReference type="AlphaFoldDB" id="A0A3A1WPE3"/>
<dbReference type="GO" id="GO:0055085">
    <property type="term" value="P:transmembrane transport"/>
    <property type="evidence" value="ECO:0007669"/>
    <property type="project" value="InterPro"/>
</dbReference>
<evidence type="ECO:0000256" key="7">
    <source>
        <dbReference type="RuleBase" id="RU363032"/>
    </source>
</evidence>
<comment type="subcellular location">
    <subcellularLocation>
        <location evidence="1 7">Cell membrane</location>
        <topology evidence="1 7">Multi-pass membrane protein</topology>
    </subcellularLocation>
</comment>
<dbReference type="SUPFAM" id="SSF161098">
    <property type="entry name" value="MetI-like"/>
    <property type="match status" value="1"/>
</dbReference>
<dbReference type="OrthoDB" id="7375219at2"/>
<dbReference type="EMBL" id="QYRN01000011">
    <property type="protein sequence ID" value="RIX98159.1"/>
    <property type="molecule type" value="Genomic_DNA"/>
</dbReference>
<evidence type="ECO:0000256" key="4">
    <source>
        <dbReference type="ARBA" id="ARBA00022692"/>
    </source>
</evidence>
<name>A0A3A1WPE3_9HYPH</name>
<keyword evidence="2 7" id="KW-0813">Transport</keyword>
<dbReference type="InterPro" id="IPR000515">
    <property type="entry name" value="MetI-like"/>
</dbReference>
<keyword evidence="4 7" id="KW-0812">Transmembrane</keyword>
<dbReference type="Pfam" id="PF00528">
    <property type="entry name" value="BPD_transp_1"/>
    <property type="match status" value="1"/>
</dbReference>
<evidence type="ECO:0000256" key="6">
    <source>
        <dbReference type="ARBA" id="ARBA00023136"/>
    </source>
</evidence>
<keyword evidence="10" id="KW-1185">Reference proteome</keyword>
<gene>
    <name evidence="9" type="ORF">D3218_17395</name>
</gene>
<evidence type="ECO:0000256" key="3">
    <source>
        <dbReference type="ARBA" id="ARBA00022475"/>
    </source>
</evidence>
<comment type="caution">
    <text evidence="9">The sequence shown here is derived from an EMBL/GenBank/DDBJ whole genome shotgun (WGS) entry which is preliminary data.</text>
</comment>
<accession>A0A3A1WPE3</accession>
<dbReference type="CDD" id="cd06261">
    <property type="entry name" value="TM_PBP2"/>
    <property type="match status" value="1"/>
</dbReference>
<reference evidence="10" key="1">
    <citation type="submission" date="2018-09" db="EMBL/GenBank/DDBJ databases">
        <authorList>
            <person name="Tuo L."/>
        </authorList>
    </citation>
    <scope>NUCLEOTIDE SEQUENCE [LARGE SCALE GENOMIC DNA]</scope>
    <source>
        <strain evidence="10">M2BS4Y-1</strain>
    </source>
</reference>
<evidence type="ECO:0000256" key="2">
    <source>
        <dbReference type="ARBA" id="ARBA00022448"/>
    </source>
</evidence>
<dbReference type="PROSITE" id="PS50928">
    <property type="entry name" value="ABC_TM1"/>
    <property type="match status" value="1"/>
</dbReference>
<feature type="transmembrane region" description="Helical" evidence="7">
    <location>
        <begin position="123"/>
        <end position="146"/>
    </location>
</feature>
<feature type="transmembrane region" description="Helical" evidence="7">
    <location>
        <begin position="224"/>
        <end position="249"/>
    </location>
</feature>
<evidence type="ECO:0000256" key="5">
    <source>
        <dbReference type="ARBA" id="ARBA00022989"/>
    </source>
</evidence>
<feature type="transmembrane region" description="Helical" evidence="7">
    <location>
        <begin position="94"/>
        <end position="116"/>
    </location>
</feature>
<proteinExistence type="inferred from homology"/>
<keyword evidence="5 7" id="KW-1133">Transmembrane helix</keyword>
<dbReference type="GO" id="GO:0005886">
    <property type="term" value="C:plasma membrane"/>
    <property type="evidence" value="ECO:0007669"/>
    <property type="project" value="UniProtKB-SubCell"/>
</dbReference>
<evidence type="ECO:0000256" key="1">
    <source>
        <dbReference type="ARBA" id="ARBA00004651"/>
    </source>
</evidence>
<sequence length="314" mass="34708">MAVTDLAVPHREEARPARRPVPRLRRERRLAALFLAPTAALLLVLIAWPLVSVGWQSFRYVNLVDPTATGFAGLDNFRTVLDDEAFVPALVNTVIWTVLSVAGEYALGLASALALAQPVRGRALFRAVIVVPWVIPIVIAGLNWMWLLNPDYGILNAWMVDLGILDAPRDWLGGLDTALLTVTFVNVWRSFPFYTISLLAALLAVPRDLHEAAAMDGAGTIRRFFVITLPHLRTVSFTLIFIHVVWTAINFDFIWVMTQGGPLDASQTLPIMIYQSAMEDFDVGAASALASMSMSFMATVFFVYFYAVRAKGAR</sequence>
<organism evidence="9 10">
    <name type="scientific">Aureimonas flava</name>
    <dbReference type="NCBI Taxonomy" id="2320271"/>
    <lineage>
        <taxon>Bacteria</taxon>
        <taxon>Pseudomonadati</taxon>
        <taxon>Pseudomonadota</taxon>
        <taxon>Alphaproteobacteria</taxon>
        <taxon>Hyphomicrobiales</taxon>
        <taxon>Aurantimonadaceae</taxon>
        <taxon>Aureimonas</taxon>
    </lineage>
</organism>
<keyword evidence="6 7" id="KW-0472">Membrane</keyword>
<feature type="transmembrane region" description="Helical" evidence="7">
    <location>
        <begin position="285"/>
        <end position="307"/>
    </location>
</feature>
<comment type="similarity">
    <text evidence="7">Belongs to the binding-protein-dependent transport system permease family.</text>
</comment>
<dbReference type="Gene3D" id="1.10.3720.10">
    <property type="entry name" value="MetI-like"/>
    <property type="match status" value="1"/>
</dbReference>
<dbReference type="Proteomes" id="UP000265750">
    <property type="component" value="Unassembled WGS sequence"/>
</dbReference>
<evidence type="ECO:0000259" key="8">
    <source>
        <dbReference type="PROSITE" id="PS50928"/>
    </source>
</evidence>